<evidence type="ECO:0000313" key="2">
    <source>
        <dbReference type="Proteomes" id="UP001346149"/>
    </source>
</evidence>
<reference evidence="1 2" key="1">
    <citation type="journal article" date="2023" name="Hortic Res">
        <title>Pangenome of water caltrop reveals structural variations and asymmetric subgenome divergence after allopolyploidization.</title>
        <authorList>
            <person name="Zhang X."/>
            <person name="Chen Y."/>
            <person name="Wang L."/>
            <person name="Yuan Y."/>
            <person name="Fang M."/>
            <person name="Shi L."/>
            <person name="Lu R."/>
            <person name="Comes H.P."/>
            <person name="Ma Y."/>
            <person name="Chen Y."/>
            <person name="Huang G."/>
            <person name="Zhou Y."/>
            <person name="Zheng Z."/>
            <person name="Qiu Y."/>
        </authorList>
    </citation>
    <scope>NUCLEOTIDE SEQUENCE [LARGE SCALE GENOMIC DNA]</scope>
    <source>
        <strain evidence="1">F231</strain>
    </source>
</reference>
<organism evidence="1 2">
    <name type="scientific">Trapa natans</name>
    <name type="common">Water chestnut</name>
    <dbReference type="NCBI Taxonomy" id="22666"/>
    <lineage>
        <taxon>Eukaryota</taxon>
        <taxon>Viridiplantae</taxon>
        <taxon>Streptophyta</taxon>
        <taxon>Embryophyta</taxon>
        <taxon>Tracheophyta</taxon>
        <taxon>Spermatophyta</taxon>
        <taxon>Magnoliopsida</taxon>
        <taxon>eudicotyledons</taxon>
        <taxon>Gunneridae</taxon>
        <taxon>Pentapetalae</taxon>
        <taxon>rosids</taxon>
        <taxon>malvids</taxon>
        <taxon>Myrtales</taxon>
        <taxon>Lythraceae</taxon>
        <taxon>Trapa</taxon>
    </lineage>
</organism>
<name>A0AAN7M111_TRANT</name>
<protein>
    <submittedName>
        <fullName evidence="1">Uncharacterized protein</fullName>
    </submittedName>
</protein>
<gene>
    <name evidence="1" type="ORF">SAY86_020765</name>
</gene>
<sequence>MKCMPDFRDRNSSIISDLKHLEYFVHTAGFPAGKFSEETLRYSQSMMSRKVEPALVNEISGDIGDTKSNNIDNNKASFLSLPCGSIPSITGSLFWGEFPSL</sequence>
<comment type="caution">
    <text evidence="1">The sequence shown here is derived from an EMBL/GenBank/DDBJ whole genome shotgun (WGS) entry which is preliminary data.</text>
</comment>
<accession>A0AAN7M111</accession>
<proteinExistence type="predicted"/>
<dbReference type="EMBL" id="JAXQNO010000003">
    <property type="protein sequence ID" value="KAK4800278.1"/>
    <property type="molecule type" value="Genomic_DNA"/>
</dbReference>
<dbReference type="Proteomes" id="UP001346149">
    <property type="component" value="Unassembled WGS sequence"/>
</dbReference>
<dbReference type="AlphaFoldDB" id="A0AAN7M111"/>
<keyword evidence="2" id="KW-1185">Reference proteome</keyword>
<evidence type="ECO:0000313" key="1">
    <source>
        <dbReference type="EMBL" id="KAK4800278.1"/>
    </source>
</evidence>